<keyword evidence="2" id="KW-0732">Signal</keyword>
<dbReference type="PROSITE" id="PS51257">
    <property type="entry name" value="PROKAR_LIPOPROTEIN"/>
    <property type="match status" value="1"/>
</dbReference>
<evidence type="ECO:0000256" key="1">
    <source>
        <dbReference type="ARBA" id="ARBA00008814"/>
    </source>
</evidence>
<keyword evidence="5" id="KW-1185">Reference proteome</keyword>
<dbReference type="AlphaFoldDB" id="A0A344L407"/>
<dbReference type="PROSITE" id="PS50983">
    <property type="entry name" value="FE_B12_PBP"/>
    <property type="match status" value="1"/>
</dbReference>
<dbReference type="Gene3D" id="3.40.50.1980">
    <property type="entry name" value="Nitrogenase molybdenum iron protein domain"/>
    <property type="match status" value="2"/>
</dbReference>
<dbReference type="KEGG" id="aab:A4R43_09755"/>
<reference evidence="4 5" key="1">
    <citation type="submission" date="2016-04" db="EMBL/GenBank/DDBJ databases">
        <title>Complete genome sequence and analysis of deep-sea sediment isolate, Amycolatopsis sp. WP1.</title>
        <authorList>
            <person name="Wang H."/>
            <person name="Chen S."/>
            <person name="Wu Q."/>
        </authorList>
    </citation>
    <scope>NUCLEOTIDE SEQUENCE [LARGE SCALE GENOMIC DNA]</scope>
    <source>
        <strain evidence="4 5">WP1</strain>
    </source>
</reference>
<organism evidence="4 5">
    <name type="scientific">Amycolatopsis albispora</name>
    <dbReference type="NCBI Taxonomy" id="1804986"/>
    <lineage>
        <taxon>Bacteria</taxon>
        <taxon>Bacillati</taxon>
        <taxon>Actinomycetota</taxon>
        <taxon>Actinomycetes</taxon>
        <taxon>Pseudonocardiales</taxon>
        <taxon>Pseudonocardiaceae</taxon>
        <taxon>Amycolatopsis</taxon>
    </lineage>
</organism>
<dbReference type="SUPFAM" id="SSF53807">
    <property type="entry name" value="Helical backbone' metal receptor"/>
    <property type="match status" value="1"/>
</dbReference>
<feature type="chain" id="PRO_5016575110" evidence="2">
    <location>
        <begin position="28"/>
        <end position="332"/>
    </location>
</feature>
<gene>
    <name evidence="4" type="ORF">A4R43_09755</name>
</gene>
<evidence type="ECO:0000256" key="2">
    <source>
        <dbReference type="SAM" id="SignalP"/>
    </source>
</evidence>
<dbReference type="EMBL" id="CP015163">
    <property type="protein sequence ID" value="AXB42781.1"/>
    <property type="molecule type" value="Genomic_DNA"/>
</dbReference>
<accession>A0A344L407</accession>
<protein>
    <submittedName>
        <fullName evidence="4">ABC transporter substrate-binding protein</fullName>
    </submittedName>
</protein>
<feature type="signal peptide" evidence="2">
    <location>
        <begin position="1"/>
        <end position="27"/>
    </location>
</feature>
<dbReference type="InterPro" id="IPR050902">
    <property type="entry name" value="ABC_Transporter_SBP"/>
</dbReference>
<evidence type="ECO:0000313" key="5">
    <source>
        <dbReference type="Proteomes" id="UP000250434"/>
    </source>
</evidence>
<dbReference type="PANTHER" id="PTHR30535">
    <property type="entry name" value="VITAMIN B12-BINDING PROTEIN"/>
    <property type="match status" value="1"/>
</dbReference>
<dbReference type="RefSeq" id="WP_113692041.1">
    <property type="nucleotide sequence ID" value="NZ_CP015163.1"/>
</dbReference>
<dbReference type="InterPro" id="IPR002491">
    <property type="entry name" value="ABC_transptr_periplasmic_BD"/>
</dbReference>
<dbReference type="Proteomes" id="UP000250434">
    <property type="component" value="Chromosome"/>
</dbReference>
<evidence type="ECO:0000259" key="3">
    <source>
        <dbReference type="PROSITE" id="PS50983"/>
    </source>
</evidence>
<sequence length="332" mass="35368">MPKFRSPHLFFAGLLVLAGCGTTPAPADSGATTTVENCGHQVKVVSPPRRAVALNQGSAEIMLALGLADRMAGTATWTDPVLPALAADNAKVPRLAENNPSFEAVLAVEPDFVAASFVSTLGQGGVATREQFEQLGVPTYVSPTDCLKDNNAGGDGVRTETLTMDVLYTEIRQLATVFGVADRGERLVAELQGRMQRAALRSGGTSLLYWFANAESPYLAGCCGAPGIITTTLGAKNVFDDTRAEWPQINWETVAERNPQVIVLGDLTRRSQTAENGEAKIAFLESHPVTKDLDAVKHKRYVLLSGQAMNPSLRTVDGTEQVGEALRKFGLA</sequence>
<dbReference type="PANTHER" id="PTHR30535:SF7">
    <property type="entry name" value="IRON(III) DICITRATE-BINDING PROTEIN"/>
    <property type="match status" value="1"/>
</dbReference>
<feature type="domain" description="Fe/B12 periplasmic-binding" evidence="3">
    <location>
        <begin position="50"/>
        <end position="332"/>
    </location>
</feature>
<proteinExistence type="inferred from homology"/>
<name>A0A344L407_9PSEU</name>
<evidence type="ECO:0000313" key="4">
    <source>
        <dbReference type="EMBL" id="AXB42781.1"/>
    </source>
</evidence>
<comment type="similarity">
    <text evidence="1">Belongs to the bacterial solute-binding protein 8 family.</text>
</comment>
<dbReference type="Pfam" id="PF01497">
    <property type="entry name" value="Peripla_BP_2"/>
    <property type="match status" value="1"/>
</dbReference>
<dbReference type="OrthoDB" id="9797850at2"/>